<comment type="similarity">
    <text evidence="1">Belongs to the NAD(P)-dependent epimerase/dehydratase family.</text>
</comment>
<dbReference type="EC" id="5.1.3.2" evidence="3"/>
<dbReference type="RefSeq" id="WP_055169231.1">
    <property type="nucleotide sequence ID" value="NZ_CYXX01000012.1"/>
</dbReference>
<name>A0A173U2M4_9FIRM</name>
<dbReference type="InterPro" id="IPR036291">
    <property type="entry name" value="NAD(P)-bd_dom_sf"/>
</dbReference>
<accession>A0A173U2M4</accession>
<sequence length="302" mass="34484">MKKKVLIIGGAGFIGSNLSRHLLDNNMEVYCFDMSKPANEIAGVNYICGDFFDDYTLEHALKGMDYVVHALSTVNPGNSNEKYLQGYERDFIQTTKLCKMITDQQIKMIFLSSGGTVYGNQEIQPITEDALPRPINHYGNVKLCIENTIRTFNYQAHTKILIARISNPYGPGQDFNKGVGFIDAAIKKTIRSEKIEIWGDGNNVRDYIYIDDVCRMLISLFYYQEDYDTFNISSNTGTSQRDVIRMLEAMQLAPQVEYLPARSVDAKKIILNNERIMSIHAVPLVPVEQGIRKYYQWLKKEI</sequence>
<dbReference type="Gene3D" id="3.40.50.720">
    <property type="entry name" value="NAD(P)-binding Rossmann-like Domain"/>
    <property type="match status" value="1"/>
</dbReference>
<evidence type="ECO:0000259" key="2">
    <source>
        <dbReference type="Pfam" id="PF01370"/>
    </source>
</evidence>
<dbReference type="EMBL" id="CYXX01000012">
    <property type="protein sequence ID" value="CUN08567.1"/>
    <property type="molecule type" value="Genomic_DNA"/>
</dbReference>
<evidence type="ECO:0000313" key="3">
    <source>
        <dbReference type="EMBL" id="CUN08567.1"/>
    </source>
</evidence>
<evidence type="ECO:0000256" key="1">
    <source>
        <dbReference type="ARBA" id="ARBA00007637"/>
    </source>
</evidence>
<reference evidence="3 4" key="1">
    <citation type="submission" date="2015-09" db="EMBL/GenBank/DDBJ databases">
        <authorList>
            <consortium name="Pathogen Informatics"/>
        </authorList>
    </citation>
    <scope>NUCLEOTIDE SEQUENCE [LARGE SCALE GENOMIC DNA]</scope>
    <source>
        <strain evidence="3 4">2789STDY5608887</strain>
    </source>
</reference>
<feature type="domain" description="NAD-dependent epimerase/dehydratase" evidence="2">
    <location>
        <begin position="5"/>
        <end position="232"/>
    </location>
</feature>
<gene>
    <name evidence="3" type="primary">galE_2</name>
    <name evidence="3" type="ORF">ERS852444_01811</name>
</gene>
<dbReference type="AlphaFoldDB" id="A0A173U2M4"/>
<dbReference type="Pfam" id="PF01370">
    <property type="entry name" value="Epimerase"/>
    <property type="match status" value="1"/>
</dbReference>
<dbReference type="SUPFAM" id="SSF51735">
    <property type="entry name" value="NAD(P)-binding Rossmann-fold domains"/>
    <property type="match status" value="1"/>
</dbReference>
<protein>
    <submittedName>
        <fullName evidence="3">UDP-glucose 4-epimerase</fullName>
        <ecNumber evidence="3">5.1.3.2</ecNumber>
    </submittedName>
</protein>
<evidence type="ECO:0000313" key="4">
    <source>
        <dbReference type="Proteomes" id="UP000095453"/>
    </source>
</evidence>
<keyword evidence="3" id="KW-0413">Isomerase</keyword>
<organism evidence="3 4">
    <name type="scientific">Roseburia inulinivorans</name>
    <dbReference type="NCBI Taxonomy" id="360807"/>
    <lineage>
        <taxon>Bacteria</taxon>
        <taxon>Bacillati</taxon>
        <taxon>Bacillota</taxon>
        <taxon>Clostridia</taxon>
        <taxon>Lachnospirales</taxon>
        <taxon>Lachnospiraceae</taxon>
        <taxon>Roseburia</taxon>
    </lineage>
</organism>
<dbReference type="InterPro" id="IPR001509">
    <property type="entry name" value="Epimerase_deHydtase"/>
</dbReference>
<dbReference type="GO" id="GO:0003978">
    <property type="term" value="F:UDP-glucose 4-epimerase activity"/>
    <property type="evidence" value="ECO:0007669"/>
    <property type="project" value="UniProtKB-EC"/>
</dbReference>
<dbReference type="PANTHER" id="PTHR43000">
    <property type="entry name" value="DTDP-D-GLUCOSE 4,6-DEHYDRATASE-RELATED"/>
    <property type="match status" value="1"/>
</dbReference>
<dbReference type="Proteomes" id="UP000095453">
    <property type="component" value="Unassembled WGS sequence"/>
</dbReference>
<proteinExistence type="inferred from homology"/>